<dbReference type="GO" id="GO:0016887">
    <property type="term" value="F:ATP hydrolysis activity"/>
    <property type="evidence" value="ECO:0007669"/>
    <property type="project" value="UniProtKB-UniRule"/>
</dbReference>
<protein>
    <recommendedName>
        <fullName evidence="6">Iron-sulfur cluster carrier protein</fullName>
    </recommendedName>
</protein>
<dbReference type="Pfam" id="PF06155">
    <property type="entry name" value="GBBH-like_N"/>
    <property type="match status" value="1"/>
</dbReference>
<dbReference type="Pfam" id="PF10609">
    <property type="entry name" value="ParA"/>
    <property type="match status" value="1"/>
</dbReference>
<evidence type="ECO:0000313" key="8">
    <source>
        <dbReference type="EMBL" id="SEO10139.1"/>
    </source>
</evidence>
<keyword evidence="5 6" id="KW-0411">Iron-sulfur</keyword>
<dbReference type="GO" id="GO:0005524">
    <property type="term" value="F:ATP binding"/>
    <property type="evidence" value="ECO:0007669"/>
    <property type="project" value="UniProtKB-UniRule"/>
</dbReference>
<evidence type="ECO:0000259" key="7">
    <source>
        <dbReference type="Pfam" id="PF06155"/>
    </source>
</evidence>
<evidence type="ECO:0000256" key="3">
    <source>
        <dbReference type="ARBA" id="ARBA00022840"/>
    </source>
</evidence>
<dbReference type="InterPro" id="IPR044304">
    <property type="entry name" value="NUBPL-like"/>
</dbReference>
<keyword evidence="9" id="KW-1185">Reference proteome</keyword>
<comment type="subunit">
    <text evidence="6">Homodimer.</text>
</comment>
<feature type="domain" description="Gamma-butyrobetaine hydroxylase-like N-terminal" evidence="7">
    <location>
        <begin position="309"/>
        <end position="392"/>
    </location>
</feature>
<dbReference type="PROSITE" id="PS01215">
    <property type="entry name" value="MRP"/>
    <property type="match status" value="1"/>
</dbReference>
<keyword evidence="2 6" id="KW-0547">Nucleotide-binding</keyword>
<dbReference type="InterPro" id="IPR027417">
    <property type="entry name" value="P-loop_NTPase"/>
</dbReference>
<dbReference type="RefSeq" id="WP_231579736.1">
    <property type="nucleotide sequence ID" value="NZ_FOCO01000047.1"/>
</dbReference>
<keyword evidence="4 6" id="KW-0408">Iron</keyword>
<dbReference type="SUPFAM" id="SSF52540">
    <property type="entry name" value="P-loop containing nucleoside triphosphate hydrolases"/>
    <property type="match status" value="1"/>
</dbReference>
<evidence type="ECO:0000256" key="5">
    <source>
        <dbReference type="ARBA" id="ARBA00023014"/>
    </source>
</evidence>
<sequence length="402" mass="41759">MTTAQATSSPAGDLGMAHLGQIIAVASGKGGVGKSTVSTNLALALAAQGAAVGLVDADLYGPSVPGMLGIETGKAPMMSPSGKVTPAQAHGIKVISMGMLTDDDKPAILRGPMVAKYLRMFVLDVDWGKLDFLILDLPPGTGDTQLTLAQAFPLTGAVVVSTPQDVSLKIARRGIRMMEQVKVPILGIVENMSGFTCPSCNEVTHIFHQGGGAEIAASLGVPFLGAIPLDPAIVDCGDEGRPLVIAHPDAPAAAVYRDIAAILSGRVRAAAGIPTPFDWHWADDASKPKPAAHAANAGGATEVPMALNRRDGRTLALHWQDGHDQQIDVRDLRLACRCAACVDEMSGRAVLEPTTVPLNIVPTRIWSLGNYAIGVSFSDGHSSGIYTFGQLRGMVAAEVEDV</sequence>
<dbReference type="PANTHER" id="PTHR42961:SF2">
    <property type="entry name" value="IRON-SULFUR PROTEIN NUBPL"/>
    <property type="match status" value="1"/>
</dbReference>
<keyword evidence="3 6" id="KW-0067">ATP-binding</keyword>
<reference evidence="8 9" key="1">
    <citation type="submission" date="2016-10" db="EMBL/GenBank/DDBJ databases">
        <authorList>
            <person name="de Groot N.N."/>
        </authorList>
    </citation>
    <scope>NUCLEOTIDE SEQUENCE [LARGE SCALE GENOMIC DNA]</scope>
    <source>
        <strain evidence="8 9">CGMCC 1.10836</strain>
    </source>
</reference>
<dbReference type="Gene3D" id="3.30.2020.30">
    <property type="match status" value="1"/>
</dbReference>
<dbReference type="InterPro" id="IPR019591">
    <property type="entry name" value="Mrp/NBP35_ATP-bd"/>
</dbReference>
<evidence type="ECO:0000313" key="9">
    <source>
        <dbReference type="Proteomes" id="UP000183002"/>
    </source>
</evidence>
<feature type="binding site" evidence="6">
    <location>
        <begin position="28"/>
        <end position="35"/>
    </location>
    <ligand>
        <name>ATP</name>
        <dbReference type="ChEBI" id="CHEBI:30616"/>
    </ligand>
</feature>
<dbReference type="GO" id="GO:0051539">
    <property type="term" value="F:4 iron, 4 sulfur cluster binding"/>
    <property type="evidence" value="ECO:0007669"/>
    <property type="project" value="TreeGrafter"/>
</dbReference>
<dbReference type="InterPro" id="IPR010376">
    <property type="entry name" value="GBBH-like_N"/>
</dbReference>
<comment type="similarity">
    <text evidence="6">Belongs to the Mrp/NBP35 ATP-binding proteins family.</text>
</comment>
<dbReference type="FunFam" id="3.40.50.300:FF:001119">
    <property type="entry name" value="Iron-sulfur cluster carrier protein"/>
    <property type="match status" value="1"/>
</dbReference>
<dbReference type="HAMAP" id="MF_02040">
    <property type="entry name" value="Mrp_NBP35"/>
    <property type="match status" value="1"/>
</dbReference>
<evidence type="ECO:0000256" key="1">
    <source>
        <dbReference type="ARBA" id="ARBA00022723"/>
    </source>
</evidence>
<dbReference type="InterPro" id="IPR033756">
    <property type="entry name" value="YlxH/NBP35"/>
</dbReference>
<dbReference type="GO" id="GO:0046872">
    <property type="term" value="F:metal ion binding"/>
    <property type="evidence" value="ECO:0007669"/>
    <property type="project" value="UniProtKB-KW"/>
</dbReference>
<organism evidence="8 9">
    <name type="scientific">Pseudorhodobacter antarcticus</name>
    <dbReference type="NCBI Taxonomy" id="1077947"/>
    <lineage>
        <taxon>Bacteria</taxon>
        <taxon>Pseudomonadati</taxon>
        <taxon>Pseudomonadota</taxon>
        <taxon>Alphaproteobacteria</taxon>
        <taxon>Rhodobacterales</taxon>
        <taxon>Paracoccaceae</taxon>
        <taxon>Pseudorhodobacter</taxon>
    </lineage>
</organism>
<evidence type="ECO:0000256" key="6">
    <source>
        <dbReference type="HAMAP-Rule" id="MF_02040"/>
    </source>
</evidence>
<evidence type="ECO:0000256" key="2">
    <source>
        <dbReference type="ARBA" id="ARBA00022741"/>
    </source>
</evidence>
<dbReference type="InterPro" id="IPR000808">
    <property type="entry name" value="Mrp-like_CS"/>
</dbReference>
<dbReference type="Proteomes" id="UP000183002">
    <property type="component" value="Unassembled WGS sequence"/>
</dbReference>
<keyword evidence="1 6" id="KW-0479">Metal-binding</keyword>
<accession>A0A1H8LYH4</accession>
<gene>
    <name evidence="8" type="ORF">SAMN05216227_10475</name>
</gene>
<dbReference type="GO" id="GO:0140663">
    <property type="term" value="F:ATP-dependent FeS chaperone activity"/>
    <property type="evidence" value="ECO:0007669"/>
    <property type="project" value="InterPro"/>
</dbReference>
<dbReference type="AlphaFoldDB" id="A0A1H8LYH4"/>
<dbReference type="GO" id="GO:0016226">
    <property type="term" value="P:iron-sulfur cluster assembly"/>
    <property type="evidence" value="ECO:0007669"/>
    <property type="project" value="InterPro"/>
</dbReference>
<dbReference type="STRING" id="1077947.SAMN05216227_10475"/>
<dbReference type="CDD" id="cd02037">
    <property type="entry name" value="Mrp_NBP35"/>
    <property type="match status" value="1"/>
</dbReference>
<dbReference type="InterPro" id="IPR038492">
    <property type="entry name" value="GBBH-like_N_sf"/>
</dbReference>
<name>A0A1H8LYH4_9RHOB</name>
<dbReference type="PANTHER" id="PTHR42961">
    <property type="entry name" value="IRON-SULFUR PROTEIN NUBPL"/>
    <property type="match status" value="1"/>
</dbReference>
<comment type="function">
    <text evidence="6">Binds and transfers iron-sulfur (Fe-S) clusters to target apoproteins. Can hydrolyze ATP.</text>
</comment>
<keyword evidence="6" id="KW-0378">Hydrolase</keyword>
<dbReference type="EMBL" id="FOCO01000047">
    <property type="protein sequence ID" value="SEO10139.1"/>
    <property type="molecule type" value="Genomic_DNA"/>
</dbReference>
<evidence type="ECO:0000256" key="4">
    <source>
        <dbReference type="ARBA" id="ARBA00023004"/>
    </source>
</evidence>
<dbReference type="Gene3D" id="3.40.50.300">
    <property type="entry name" value="P-loop containing nucleotide triphosphate hydrolases"/>
    <property type="match status" value="1"/>
</dbReference>
<proteinExistence type="inferred from homology"/>